<dbReference type="EMBL" id="LXJU01000007">
    <property type="protein sequence ID" value="OGE53534.1"/>
    <property type="molecule type" value="Genomic_DNA"/>
</dbReference>
<dbReference type="Proteomes" id="UP000177622">
    <property type="component" value="Unassembled WGS sequence"/>
</dbReference>
<keyword evidence="10" id="KW-1133">Transmembrane helix</keyword>
<dbReference type="AlphaFoldDB" id="A0A1F5LK14"/>
<dbReference type="GO" id="GO:0043386">
    <property type="term" value="P:mycotoxin biosynthetic process"/>
    <property type="evidence" value="ECO:0007669"/>
    <property type="project" value="UniProtKB-ARBA"/>
</dbReference>
<dbReference type="GO" id="GO:0016705">
    <property type="term" value="F:oxidoreductase activity, acting on paired donors, with incorporation or reduction of molecular oxygen"/>
    <property type="evidence" value="ECO:0007669"/>
    <property type="project" value="InterPro"/>
</dbReference>
<dbReference type="CDD" id="cd11063">
    <property type="entry name" value="CYP52"/>
    <property type="match status" value="1"/>
</dbReference>
<protein>
    <recommendedName>
        <fullName evidence="13">Cytochrome P450 alkane hydroxylase</fullName>
    </recommendedName>
</protein>
<keyword evidence="12" id="KW-1185">Reference proteome</keyword>
<dbReference type="InterPro" id="IPR002401">
    <property type="entry name" value="Cyt_P450_E_grp-I"/>
</dbReference>
<evidence type="ECO:0000256" key="5">
    <source>
        <dbReference type="ARBA" id="ARBA00023002"/>
    </source>
</evidence>
<comment type="caution">
    <text evidence="11">The sequence shown here is derived from an EMBL/GenBank/DDBJ whole genome shotgun (WGS) entry which is preliminary data.</text>
</comment>
<name>A0A1F5LK14_PENAI</name>
<evidence type="ECO:0000256" key="2">
    <source>
        <dbReference type="ARBA" id="ARBA00010617"/>
    </source>
</evidence>
<keyword evidence="5 9" id="KW-0560">Oxidoreductase</keyword>
<evidence type="ECO:0000256" key="3">
    <source>
        <dbReference type="ARBA" id="ARBA00022617"/>
    </source>
</evidence>
<dbReference type="GO" id="GO:0004497">
    <property type="term" value="F:monooxygenase activity"/>
    <property type="evidence" value="ECO:0007669"/>
    <property type="project" value="UniProtKB-KW"/>
</dbReference>
<dbReference type="InterPro" id="IPR047146">
    <property type="entry name" value="Cyt_P450_E_CYP52_fungi"/>
</dbReference>
<reference evidence="11 12" key="1">
    <citation type="journal article" date="2016" name="Sci. Rep.">
        <title>Penicillium arizonense, a new, genome sequenced fungal species, reveals a high chemical diversity in secreted metabolites.</title>
        <authorList>
            <person name="Grijseels S."/>
            <person name="Nielsen J.C."/>
            <person name="Randelovic M."/>
            <person name="Nielsen J."/>
            <person name="Nielsen K.F."/>
            <person name="Workman M."/>
            <person name="Frisvad J.C."/>
        </authorList>
    </citation>
    <scope>NUCLEOTIDE SEQUENCE [LARGE SCALE GENOMIC DNA]</scope>
    <source>
        <strain evidence="11 12">CBS 141311</strain>
    </source>
</reference>
<dbReference type="PANTHER" id="PTHR24287:SF1">
    <property type="entry name" value="P450, PUTATIVE (EUROFUNG)-RELATED"/>
    <property type="match status" value="1"/>
</dbReference>
<sequence>MAPISIDILNIPLYGLVAGAVAFIFLSLKALREFQSWKYSRDNGCQPPLHSVSHGPFGISMILSLVKAGREYRFTELIRGWHRAYGTTFKANMGGRKAIFTAEPKNIQAVLAHKFKDFELGSIRNEAARPLLGSNVFTTDGREWEHSRAMLRPNFSRTRVSDTDIYESHVAKLIKHIPRDGSTVDLQDLFLRMTIDTATEFLFGESTNSLEDLSSSSPGSIFAREWNLAQEGTATRLRIGPLMNFYPNRRFWKAIKTSRDYAERLVQKAIDYRIAVNNGQEVPKEVQQLMDKQYVFSYELSKETLDKKQLTDQLLSILLAGRDTTANTLSITFFHMAKQPEIWNKVRQDVLALEGRRPSFNDLKSMTYMSWVLNETLRLYPIVPFNLRMANKDTHLPVGGGPDGKSPIHVPKGYEVIYNVYTMHRSAELYGPDADEYRPERWEKLRPGWGYLPFNGGPRICLGQQFALTEAGYTIVRIMQEFEAMESRDPSPFVQDLKLTMSSANGAMVGFTPVPVS</sequence>
<dbReference type="Pfam" id="PF00067">
    <property type="entry name" value="p450"/>
    <property type="match status" value="1"/>
</dbReference>
<evidence type="ECO:0000256" key="9">
    <source>
        <dbReference type="RuleBase" id="RU000461"/>
    </source>
</evidence>
<dbReference type="InterPro" id="IPR001128">
    <property type="entry name" value="Cyt_P450"/>
</dbReference>
<dbReference type="Gene3D" id="1.10.630.10">
    <property type="entry name" value="Cytochrome P450"/>
    <property type="match status" value="1"/>
</dbReference>
<evidence type="ECO:0008006" key="13">
    <source>
        <dbReference type="Google" id="ProtNLM"/>
    </source>
</evidence>
<accession>A0A1F5LK14</accession>
<dbReference type="PANTHER" id="PTHR24287">
    <property type="entry name" value="P450, PUTATIVE (EUROFUNG)-RELATED"/>
    <property type="match status" value="1"/>
</dbReference>
<dbReference type="PRINTS" id="PR00463">
    <property type="entry name" value="EP450I"/>
</dbReference>
<keyword evidence="10" id="KW-0812">Transmembrane</keyword>
<dbReference type="GeneID" id="34575491"/>
<keyword evidence="4 8" id="KW-0479">Metal-binding</keyword>
<dbReference type="GO" id="GO:0020037">
    <property type="term" value="F:heme binding"/>
    <property type="evidence" value="ECO:0007669"/>
    <property type="project" value="InterPro"/>
</dbReference>
<dbReference type="STRING" id="1835702.A0A1F5LK14"/>
<dbReference type="OrthoDB" id="1470350at2759"/>
<dbReference type="PRINTS" id="PR00385">
    <property type="entry name" value="P450"/>
</dbReference>
<gene>
    <name evidence="11" type="ORF">PENARI_c007G01857</name>
</gene>
<dbReference type="PROSITE" id="PS00086">
    <property type="entry name" value="CYTOCHROME_P450"/>
    <property type="match status" value="1"/>
</dbReference>
<keyword evidence="10" id="KW-0472">Membrane</keyword>
<comment type="cofactor">
    <cofactor evidence="1 8">
        <name>heme</name>
        <dbReference type="ChEBI" id="CHEBI:30413"/>
    </cofactor>
</comment>
<dbReference type="GO" id="GO:0005506">
    <property type="term" value="F:iron ion binding"/>
    <property type="evidence" value="ECO:0007669"/>
    <property type="project" value="InterPro"/>
</dbReference>
<keyword evidence="6 8" id="KW-0408">Iron</keyword>
<dbReference type="InterPro" id="IPR017972">
    <property type="entry name" value="Cyt_P450_CS"/>
</dbReference>
<evidence type="ECO:0000256" key="7">
    <source>
        <dbReference type="ARBA" id="ARBA00023033"/>
    </source>
</evidence>
<feature type="binding site" description="axial binding residue" evidence="8">
    <location>
        <position position="461"/>
    </location>
    <ligand>
        <name>heme</name>
        <dbReference type="ChEBI" id="CHEBI:30413"/>
    </ligand>
    <ligandPart>
        <name>Fe</name>
        <dbReference type="ChEBI" id="CHEBI:18248"/>
    </ligandPart>
</feature>
<evidence type="ECO:0000256" key="1">
    <source>
        <dbReference type="ARBA" id="ARBA00001971"/>
    </source>
</evidence>
<evidence type="ECO:0000256" key="4">
    <source>
        <dbReference type="ARBA" id="ARBA00022723"/>
    </source>
</evidence>
<evidence type="ECO:0000313" key="11">
    <source>
        <dbReference type="EMBL" id="OGE53534.1"/>
    </source>
</evidence>
<keyword evidence="7 9" id="KW-0503">Monooxygenase</keyword>
<organism evidence="11 12">
    <name type="scientific">Penicillium arizonense</name>
    <dbReference type="NCBI Taxonomy" id="1835702"/>
    <lineage>
        <taxon>Eukaryota</taxon>
        <taxon>Fungi</taxon>
        <taxon>Dikarya</taxon>
        <taxon>Ascomycota</taxon>
        <taxon>Pezizomycotina</taxon>
        <taxon>Eurotiomycetes</taxon>
        <taxon>Eurotiomycetidae</taxon>
        <taxon>Eurotiales</taxon>
        <taxon>Aspergillaceae</taxon>
        <taxon>Penicillium</taxon>
    </lineage>
</organism>
<dbReference type="RefSeq" id="XP_022488972.1">
    <property type="nucleotide sequence ID" value="XM_022630757.1"/>
</dbReference>
<proteinExistence type="inferred from homology"/>
<dbReference type="SUPFAM" id="SSF48264">
    <property type="entry name" value="Cytochrome P450"/>
    <property type="match status" value="1"/>
</dbReference>
<evidence type="ECO:0000256" key="8">
    <source>
        <dbReference type="PIRSR" id="PIRSR602401-1"/>
    </source>
</evidence>
<keyword evidence="3 8" id="KW-0349">Heme</keyword>
<evidence type="ECO:0000313" key="12">
    <source>
        <dbReference type="Proteomes" id="UP000177622"/>
    </source>
</evidence>
<feature type="transmembrane region" description="Helical" evidence="10">
    <location>
        <begin position="12"/>
        <end position="31"/>
    </location>
</feature>
<evidence type="ECO:0000256" key="10">
    <source>
        <dbReference type="SAM" id="Phobius"/>
    </source>
</evidence>
<dbReference type="InterPro" id="IPR036396">
    <property type="entry name" value="Cyt_P450_sf"/>
</dbReference>
<evidence type="ECO:0000256" key="6">
    <source>
        <dbReference type="ARBA" id="ARBA00023004"/>
    </source>
</evidence>
<comment type="similarity">
    <text evidence="2 9">Belongs to the cytochrome P450 family.</text>
</comment>